<name>A0A940Y8E8_9BURK</name>
<dbReference type="RefSeq" id="WP_210854813.1">
    <property type="nucleotide sequence ID" value="NZ_JAGQDD010000011.1"/>
</dbReference>
<feature type="transmembrane region" description="Helical" evidence="1">
    <location>
        <begin position="94"/>
        <end position="113"/>
    </location>
</feature>
<comment type="caution">
    <text evidence="2">The sequence shown here is derived from an EMBL/GenBank/DDBJ whole genome shotgun (WGS) entry which is preliminary data.</text>
</comment>
<feature type="transmembrane region" description="Helical" evidence="1">
    <location>
        <begin position="64"/>
        <end position="82"/>
    </location>
</feature>
<keyword evidence="1" id="KW-1133">Transmembrane helix</keyword>
<dbReference type="PANTHER" id="PTHR40400">
    <property type="entry name" value="SLR1512 PROTEIN"/>
    <property type="match status" value="1"/>
</dbReference>
<keyword evidence="3" id="KW-1185">Reference proteome</keyword>
<sequence length="330" mass="33241">MNALLDPALLFFALGVAAGLMKSSLEVPPQLSRFLALYLLMALGLKGGFALARSGMTLDIAASLACAVVLSVVVPALAWLALRRLLPPFDALAVAATYGSVSAVTFITAMHVLEQQGTPAGGHMAAAMALMESPAILLAVASAQVLRSRLAAAPAGGGTPTVTTGSGTPLGTAVREACTDGGLLLLMGSLLVGLATGDAGARSMTLFTGDLFKGLLAFFLLDMGLLTARHLGSLRGLPPALWLYGVGGPLLHATLALALAALVGLGAADGAVLMVLAASASYIAVPAVLRHAVPEARPAVYVGLSLGLTFPFNLVLGIPLYTAAARQVLG</sequence>
<evidence type="ECO:0000313" key="3">
    <source>
        <dbReference type="Proteomes" id="UP000676246"/>
    </source>
</evidence>
<feature type="transmembrane region" description="Helical" evidence="1">
    <location>
        <begin position="211"/>
        <end position="228"/>
    </location>
</feature>
<keyword evidence="1" id="KW-0472">Membrane</keyword>
<dbReference type="InterPro" id="IPR010293">
    <property type="entry name" value="Sbt_1"/>
</dbReference>
<feature type="transmembrane region" description="Helical" evidence="1">
    <location>
        <begin position="125"/>
        <end position="146"/>
    </location>
</feature>
<accession>A0A940Y8E8</accession>
<protein>
    <submittedName>
        <fullName evidence="2">Sodium-dependent bicarbonate transport family permease</fullName>
    </submittedName>
</protein>
<feature type="transmembrane region" description="Helical" evidence="1">
    <location>
        <begin position="240"/>
        <end position="265"/>
    </location>
</feature>
<gene>
    <name evidence="2" type="ORF">KAK03_15075</name>
</gene>
<evidence type="ECO:0000313" key="2">
    <source>
        <dbReference type="EMBL" id="MBQ0931807.1"/>
    </source>
</evidence>
<dbReference type="Pfam" id="PF05982">
    <property type="entry name" value="Sbt_1"/>
    <property type="match status" value="1"/>
</dbReference>
<dbReference type="Proteomes" id="UP000676246">
    <property type="component" value="Unassembled WGS sequence"/>
</dbReference>
<dbReference type="PANTHER" id="PTHR40400:SF1">
    <property type="entry name" value="SLR1512 PROTEIN"/>
    <property type="match status" value="1"/>
</dbReference>
<dbReference type="EMBL" id="JAGQDD010000011">
    <property type="protein sequence ID" value="MBQ0931807.1"/>
    <property type="molecule type" value="Genomic_DNA"/>
</dbReference>
<proteinExistence type="predicted"/>
<organism evidence="2 3">
    <name type="scientific">Ideonella alba</name>
    <dbReference type="NCBI Taxonomy" id="2824118"/>
    <lineage>
        <taxon>Bacteria</taxon>
        <taxon>Pseudomonadati</taxon>
        <taxon>Pseudomonadota</taxon>
        <taxon>Betaproteobacteria</taxon>
        <taxon>Burkholderiales</taxon>
        <taxon>Sphaerotilaceae</taxon>
        <taxon>Ideonella</taxon>
    </lineage>
</organism>
<feature type="transmembrane region" description="Helical" evidence="1">
    <location>
        <begin position="271"/>
        <end position="289"/>
    </location>
</feature>
<reference evidence="2 3" key="1">
    <citation type="submission" date="2021-04" db="EMBL/GenBank/DDBJ databases">
        <title>The genome sequence of Ideonella sp. 3Y2.</title>
        <authorList>
            <person name="Liu Y."/>
        </authorList>
    </citation>
    <scope>NUCLEOTIDE SEQUENCE [LARGE SCALE GENOMIC DNA]</scope>
    <source>
        <strain evidence="2 3">3Y2</strain>
    </source>
</reference>
<feature type="transmembrane region" description="Helical" evidence="1">
    <location>
        <begin position="34"/>
        <end position="52"/>
    </location>
</feature>
<dbReference type="AlphaFoldDB" id="A0A940Y8E8"/>
<evidence type="ECO:0000256" key="1">
    <source>
        <dbReference type="SAM" id="Phobius"/>
    </source>
</evidence>
<keyword evidence="1" id="KW-0812">Transmembrane</keyword>
<feature type="transmembrane region" description="Helical" evidence="1">
    <location>
        <begin position="301"/>
        <end position="324"/>
    </location>
</feature>